<dbReference type="Pfam" id="PF06367">
    <property type="entry name" value="Drf_FH3"/>
    <property type="match status" value="1"/>
</dbReference>
<feature type="region of interest" description="Disordered" evidence="2">
    <location>
        <begin position="494"/>
        <end position="583"/>
    </location>
</feature>
<dbReference type="InterPro" id="IPR011989">
    <property type="entry name" value="ARM-like"/>
</dbReference>
<evidence type="ECO:0000256" key="1">
    <source>
        <dbReference type="ARBA" id="ARBA00023449"/>
    </source>
</evidence>
<organism evidence="6 7">
    <name type="scientific">Sander lucioperca</name>
    <name type="common">Pike-perch</name>
    <name type="synonym">Perca lucioperca</name>
    <dbReference type="NCBI Taxonomy" id="283035"/>
    <lineage>
        <taxon>Eukaryota</taxon>
        <taxon>Metazoa</taxon>
        <taxon>Chordata</taxon>
        <taxon>Craniata</taxon>
        <taxon>Vertebrata</taxon>
        <taxon>Euteleostomi</taxon>
        <taxon>Actinopterygii</taxon>
        <taxon>Neopterygii</taxon>
        <taxon>Teleostei</taxon>
        <taxon>Neoteleostei</taxon>
        <taxon>Acanthomorphata</taxon>
        <taxon>Eupercaria</taxon>
        <taxon>Perciformes</taxon>
        <taxon>Percoidei</taxon>
        <taxon>Percidae</taxon>
        <taxon>Luciopercinae</taxon>
        <taxon>Sander</taxon>
    </lineage>
</organism>
<dbReference type="GO" id="GO:0005829">
    <property type="term" value="C:cytosol"/>
    <property type="evidence" value="ECO:0007669"/>
    <property type="project" value="TreeGrafter"/>
</dbReference>
<dbReference type="SUPFAM" id="SSF48371">
    <property type="entry name" value="ARM repeat"/>
    <property type="match status" value="1"/>
</dbReference>
<dbReference type="PROSITE" id="PS51444">
    <property type="entry name" value="FH2"/>
    <property type="match status" value="1"/>
</dbReference>
<dbReference type="Pfam" id="PF02181">
    <property type="entry name" value="FH2"/>
    <property type="match status" value="1"/>
</dbReference>
<dbReference type="SMART" id="SM01139">
    <property type="entry name" value="Drf_FH3"/>
    <property type="match status" value="1"/>
</dbReference>
<dbReference type="InterPro" id="IPR010473">
    <property type="entry name" value="GTPase-bd"/>
</dbReference>
<accession>A0A8C9YR64</accession>
<name>A0A8C9YR64_SANLU</name>
<evidence type="ECO:0000313" key="6">
    <source>
        <dbReference type="Ensembl" id="ENSSLUP00000027530.1"/>
    </source>
</evidence>
<dbReference type="Ensembl" id="ENSSLUT00000028418.1">
    <property type="protein sequence ID" value="ENSSLUP00000027530.1"/>
    <property type="gene ID" value="ENSSLUG00000012466.1"/>
</dbReference>
<dbReference type="InterPro" id="IPR015425">
    <property type="entry name" value="FH2_Formin"/>
</dbReference>
<dbReference type="GO" id="GO:0051015">
    <property type="term" value="F:actin filament binding"/>
    <property type="evidence" value="ECO:0007669"/>
    <property type="project" value="TreeGrafter"/>
</dbReference>
<proteinExistence type="inferred from homology"/>
<dbReference type="Pfam" id="PF06371">
    <property type="entry name" value="Drf_GBD"/>
    <property type="match status" value="2"/>
</dbReference>
<comment type="similarity">
    <text evidence="1">Belongs to the formin homology family.</text>
</comment>
<evidence type="ECO:0000313" key="7">
    <source>
        <dbReference type="Proteomes" id="UP000694568"/>
    </source>
</evidence>
<protein>
    <submittedName>
        <fullName evidence="6">Formin like 1</fullName>
    </submittedName>
</protein>
<feature type="domain" description="GBD/FH3" evidence="4">
    <location>
        <begin position="1"/>
        <end position="463"/>
    </location>
</feature>
<dbReference type="SMART" id="SM00498">
    <property type="entry name" value="FH2"/>
    <property type="match status" value="1"/>
</dbReference>
<dbReference type="AlphaFoldDB" id="A0A8C9YR64"/>
<dbReference type="PANTHER" id="PTHR45857">
    <property type="entry name" value="FORMIN-LIKE PROTEIN"/>
    <property type="match status" value="1"/>
</dbReference>
<dbReference type="SUPFAM" id="SSF101447">
    <property type="entry name" value="Formin homology 2 domain (FH2 domain)"/>
    <property type="match status" value="1"/>
</dbReference>
<evidence type="ECO:0000259" key="4">
    <source>
        <dbReference type="PROSITE" id="PS51232"/>
    </source>
</evidence>
<dbReference type="PANTHER" id="PTHR45857:SF2">
    <property type="entry name" value="FORMIN-LIKE PROTEIN 1"/>
    <property type="match status" value="1"/>
</dbReference>
<dbReference type="GeneTree" id="ENSGT00940000156292"/>
<feature type="region of interest" description="Disordered" evidence="2">
    <location>
        <begin position="420"/>
        <end position="452"/>
    </location>
</feature>
<feature type="domain" description="FH2" evidence="5">
    <location>
        <begin position="595"/>
        <end position="986"/>
    </location>
</feature>
<dbReference type="GO" id="GO:0016477">
    <property type="term" value="P:cell migration"/>
    <property type="evidence" value="ECO:0007669"/>
    <property type="project" value="TreeGrafter"/>
</dbReference>
<dbReference type="GO" id="GO:0031267">
    <property type="term" value="F:small GTPase binding"/>
    <property type="evidence" value="ECO:0007669"/>
    <property type="project" value="InterPro"/>
</dbReference>
<feature type="compositionally biased region" description="Basic and acidic residues" evidence="2">
    <location>
        <begin position="423"/>
        <end position="441"/>
    </location>
</feature>
<dbReference type="Proteomes" id="UP000694568">
    <property type="component" value="Unplaced"/>
</dbReference>
<evidence type="ECO:0000256" key="3">
    <source>
        <dbReference type="SAM" id="Phobius"/>
    </source>
</evidence>
<feature type="transmembrane region" description="Helical" evidence="3">
    <location>
        <begin position="157"/>
        <end position="177"/>
    </location>
</feature>
<keyword evidence="3" id="KW-0472">Membrane</keyword>
<dbReference type="FunFam" id="1.20.58.2220:FF:000001">
    <property type="entry name" value="Formin-like 1, isoform CRA_c"/>
    <property type="match status" value="1"/>
</dbReference>
<dbReference type="PROSITE" id="PS51232">
    <property type="entry name" value="GBD_FH3"/>
    <property type="match status" value="1"/>
</dbReference>
<reference evidence="6" key="1">
    <citation type="submission" date="2025-08" db="UniProtKB">
        <authorList>
            <consortium name="Ensembl"/>
        </authorList>
    </citation>
    <scope>IDENTIFICATION</scope>
</reference>
<dbReference type="InterPro" id="IPR016024">
    <property type="entry name" value="ARM-type_fold"/>
</dbReference>
<keyword evidence="3" id="KW-1133">Transmembrane helix</keyword>
<dbReference type="InterPro" id="IPR042201">
    <property type="entry name" value="FH2_Formin_sf"/>
</dbReference>
<evidence type="ECO:0000256" key="2">
    <source>
        <dbReference type="SAM" id="MobiDB-lite"/>
    </source>
</evidence>
<sequence>MNLPPDKLELLSQYDNEKKWELVCDQERFQVKSPASTYLAKIKSFYQDQGGVSLRLKKRIQDATKVLKDLEISLRTNHIGWAQDFLNDQNKGLDVLVEYLSHAQSDASSEGTERLPLQLQNFGMDCLCTLDRPPLCLILKIFLKPTSFLWLLTPGRVLILCVYLHICIVFVILYFIYSTYFCFIFLCSTLETLCLLKSDDVHVCIMCLRAIMNYQSGFNLVMTHPRCVNEITLSLNSRNPRTKALVLELLAAVCLVRGGHDIILSAFDNFREVSREKNRFEKLMEYFINDDSNIDFMVACMQFINIVVHSVENMNFRVHLQFEFTHLGLDKYLGCLKQTESEKLQVQIQAYLDNVLDVGALLEDAESRGGVLEHVDELNLGEQKDKQTTERMSELETQLLQATKETELLKVSASCSQVSTLQQRERERELNRERERDRERLSTSAPPTPSELEQKLQELQDKGLIRLGRSASGALDIQVVPVTVIEYIQAPASAAQPSAPHSVAESASLPSSLPGSAPPPPPPPPPPGGPGAVAAPPPPPPPPPLGGCGAVPPPPPPPPPPPGAGPPPPPPPPGAGPPPPPVIPQISFVSIGVKSKKPIQTKYKMPLFNWQALKPNQVTGTVFNELDDEQVLGELNMDMFEDQFKTRAQGNPKDLSTIKTKVVQKVPSKTSLIDTNKAKNLAITLRKGGMNPSDICTAIETYDQQSLSIDFLELLEPFIPSDFETKLLVNYEKDGRPLEELTDEDQFILRFGKIPRLKQRISTLTFMGNFPDTVKRLQPQLNSLIAASMSIKSSTKLKKILEIVLAFGNYMNSSKRGAAYGFRLQSLDLLLETKSTDRSQTLLHFITGIIQEKYPDLVNFHTEIHFVDKAALVSLDGILQDIRSLERGMEMTKKEFLVQDDSPVLKEFIKTNSEQLDTLVTDSKTAQEAYGSVVEYFGENPKTTQPSMFFPMFGRLIKAYKVRMCGPMMPKMPQMDLIAELKKRQVKPQVREGKDGALEDIITGMVTPCFLEESHHLSKCVACLMFTCRSLNSCLRFEEHTVQADRWSTASPAPGLLSPFWSMTFYKCNWNHTHAYRQKNTL</sequence>
<keyword evidence="7" id="KW-1185">Reference proteome</keyword>
<feature type="compositionally biased region" description="Pro residues" evidence="2">
    <location>
        <begin position="516"/>
        <end position="583"/>
    </location>
</feature>
<dbReference type="Gene3D" id="1.20.58.2220">
    <property type="entry name" value="Formin, FH2 domain"/>
    <property type="match status" value="1"/>
</dbReference>
<dbReference type="InterPro" id="IPR010472">
    <property type="entry name" value="FH3_dom"/>
</dbReference>
<dbReference type="SMART" id="SM01140">
    <property type="entry name" value="Drf_GBD"/>
    <property type="match status" value="1"/>
</dbReference>
<reference evidence="6" key="2">
    <citation type="submission" date="2025-09" db="UniProtKB">
        <authorList>
            <consortium name="Ensembl"/>
        </authorList>
    </citation>
    <scope>IDENTIFICATION</scope>
</reference>
<evidence type="ECO:0000259" key="5">
    <source>
        <dbReference type="PROSITE" id="PS51444"/>
    </source>
</evidence>
<dbReference type="GO" id="GO:0008360">
    <property type="term" value="P:regulation of cell shape"/>
    <property type="evidence" value="ECO:0007669"/>
    <property type="project" value="TreeGrafter"/>
</dbReference>
<dbReference type="InterPro" id="IPR043592">
    <property type="entry name" value="FMNL_animal"/>
</dbReference>
<dbReference type="GO" id="GO:0030866">
    <property type="term" value="P:cortical actin cytoskeleton organization"/>
    <property type="evidence" value="ECO:0007669"/>
    <property type="project" value="TreeGrafter"/>
</dbReference>
<keyword evidence="3" id="KW-0812">Transmembrane</keyword>
<dbReference type="Gene3D" id="1.25.10.10">
    <property type="entry name" value="Leucine-rich Repeat Variant"/>
    <property type="match status" value="2"/>
</dbReference>
<dbReference type="InterPro" id="IPR014768">
    <property type="entry name" value="GBD/FH3_dom"/>
</dbReference>